<dbReference type="PANTHER" id="PTHR33360">
    <property type="entry name" value="TRANSPOSASE FOR INSERTION SEQUENCE ELEMENT IS200"/>
    <property type="match status" value="1"/>
</dbReference>
<dbReference type="Pfam" id="PF01797">
    <property type="entry name" value="Y1_Tnp"/>
    <property type="match status" value="1"/>
</dbReference>
<dbReference type="InterPro" id="IPR036515">
    <property type="entry name" value="Transposase_17_sf"/>
</dbReference>
<evidence type="ECO:0000313" key="4">
    <source>
        <dbReference type="Proteomes" id="UP000095447"/>
    </source>
</evidence>
<accession>A0A174ETK3</accession>
<dbReference type="GO" id="GO:0006313">
    <property type="term" value="P:DNA transposition"/>
    <property type="evidence" value="ECO:0007669"/>
    <property type="project" value="InterPro"/>
</dbReference>
<protein>
    <submittedName>
        <fullName evidence="2">Transposase and inactivated derivatives</fullName>
    </submittedName>
</protein>
<dbReference type="AlphaFoldDB" id="A0A174ETK3"/>
<dbReference type="NCBIfam" id="NF033573">
    <property type="entry name" value="transpos_IS200"/>
    <property type="match status" value="1"/>
</dbReference>
<reference evidence="4 5" key="1">
    <citation type="submission" date="2015-09" db="EMBL/GenBank/DDBJ databases">
        <authorList>
            <consortium name="Pathogen Informatics"/>
        </authorList>
    </citation>
    <scope>NUCLEOTIDE SEQUENCE [LARGE SCALE GENOMIC DNA]</scope>
    <source>
        <strain evidence="2 4">2789STDY5608838</strain>
        <strain evidence="3 5">2789STDY5834957</strain>
    </source>
</reference>
<dbReference type="SMART" id="SM01321">
    <property type="entry name" value="Y1_Tnp"/>
    <property type="match status" value="1"/>
</dbReference>
<dbReference type="PANTHER" id="PTHR33360:SF2">
    <property type="entry name" value="TRANSPOSASE FOR INSERTION SEQUENCE ELEMENT IS200"/>
    <property type="match status" value="1"/>
</dbReference>
<dbReference type="GO" id="GO:0003677">
    <property type="term" value="F:DNA binding"/>
    <property type="evidence" value="ECO:0007669"/>
    <property type="project" value="InterPro"/>
</dbReference>
<dbReference type="GO" id="GO:0004803">
    <property type="term" value="F:transposase activity"/>
    <property type="evidence" value="ECO:0007669"/>
    <property type="project" value="InterPro"/>
</dbReference>
<dbReference type="RefSeq" id="WP_055054026.1">
    <property type="nucleotide sequence ID" value="NZ_CYZA01000020.1"/>
</dbReference>
<dbReference type="Proteomes" id="UP000095447">
    <property type="component" value="Unassembled WGS sequence"/>
</dbReference>
<evidence type="ECO:0000313" key="3">
    <source>
        <dbReference type="EMBL" id="CUQ21952.1"/>
    </source>
</evidence>
<gene>
    <name evidence="2" type="ORF">ERS852395_02918</name>
    <name evidence="3" type="ORF">ERS852569_02502</name>
</gene>
<dbReference type="Proteomes" id="UP000095762">
    <property type="component" value="Unassembled WGS sequence"/>
</dbReference>
<feature type="domain" description="Transposase IS200-like" evidence="1">
    <location>
        <begin position="12"/>
        <end position="133"/>
    </location>
</feature>
<sequence length="134" mass="15959">MDNRYYRHNRRKYSLKVHIVLVTKYRKQLLQGSIADDVKQKILDIANTRGYEIIAMETDKDHIHFLLSYDATDRVCDIVKIVKQETTYYLWQKYNSVLSKQYWKKKIFWSDGYFACSIGEVSSATIQKYIESQG</sequence>
<dbReference type="EMBL" id="CYZA01000020">
    <property type="protein sequence ID" value="CUO39946.1"/>
    <property type="molecule type" value="Genomic_DNA"/>
</dbReference>
<evidence type="ECO:0000313" key="5">
    <source>
        <dbReference type="Proteomes" id="UP000095762"/>
    </source>
</evidence>
<dbReference type="Gene3D" id="3.30.70.1290">
    <property type="entry name" value="Transposase IS200-like"/>
    <property type="match status" value="1"/>
</dbReference>
<dbReference type="InterPro" id="IPR002686">
    <property type="entry name" value="Transposase_17"/>
</dbReference>
<evidence type="ECO:0000313" key="2">
    <source>
        <dbReference type="EMBL" id="CUO39946.1"/>
    </source>
</evidence>
<dbReference type="EMBL" id="CZBP01000020">
    <property type="protein sequence ID" value="CUQ21952.1"/>
    <property type="molecule type" value="Genomic_DNA"/>
</dbReference>
<name>A0A174ETK3_9FIRM</name>
<organism evidence="2 4">
    <name type="scientific">Blautia obeum</name>
    <dbReference type="NCBI Taxonomy" id="40520"/>
    <lineage>
        <taxon>Bacteria</taxon>
        <taxon>Bacillati</taxon>
        <taxon>Bacillota</taxon>
        <taxon>Clostridia</taxon>
        <taxon>Lachnospirales</taxon>
        <taxon>Lachnospiraceae</taxon>
        <taxon>Blautia</taxon>
    </lineage>
</organism>
<evidence type="ECO:0000259" key="1">
    <source>
        <dbReference type="SMART" id="SM01321"/>
    </source>
</evidence>
<dbReference type="SUPFAM" id="SSF143422">
    <property type="entry name" value="Transposase IS200-like"/>
    <property type="match status" value="1"/>
</dbReference>
<proteinExistence type="predicted"/>